<dbReference type="InParanoid" id="G1QPY2"/>
<accession>G1QPY2</accession>
<reference evidence="2" key="3">
    <citation type="submission" date="2025-09" db="UniProtKB">
        <authorList>
            <consortium name="Ensembl"/>
        </authorList>
    </citation>
    <scope>IDENTIFICATION</scope>
</reference>
<proteinExistence type="predicted"/>
<dbReference type="HOGENOM" id="CLU_1345943_0_0_1"/>
<dbReference type="AlphaFoldDB" id="G1QPY2"/>
<sequence>MGWDCRRTTVENPSPIRSCVNQEWPEGSSPGLTGGNTGLMRDLGPAHRDRSGTCEDPASQETTVITNPSPSLAADLASDALPGCLGAAAHQGPLLDRSSESTLSPQRWSWQEHYYERGCCRGCASFSPFPAPRCPSEQLGAHSFRWAIRGRSKINPPPWAPACLPGGLPACLPAPKSSGDSAGSCFKGGREFSDPLDIPGAGAIWAEPWESQSSSLGVGGCVPPSLSKNTATPNSESRVNSQKTLVQPRTGIEVSAELPKDKT</sequence>
<feature type="compositionally biased region" description="Basic and acidic residues" evidence="1">
    <location>
        <begin position="44"/>
        <end position="53"/>
    </location>
</feature>
<gene>
    <name evidence="2" type="primary">LOC100600658</name>
</gene>
<feature type="region of interest" description="Disordered" evidence="1">
    <location>
        <begin position="1"/>
        <end position="64"/>
    </location>
</feature>
<dbReference type="GeneTree" id="ENSGT00390000018577"/>
<reference evidence="2 3" key="1">
    <citation type="submission" date="2012-10" db="EMBL/GenBank/DDBJ databases">
        <authorList>
            <consortium name="Gibbon Genome Sequencing Consortium"/>
        </authorList>
    </citation>
    <scope>NUCLEOTIDE SEQUENCE [LARGE SCALE GENOMIC DNA]</scope>
</reference>
<organism evidence="2 3">
    <name type="scientific">Nomascus leucogenys</name>
    <name type="common">Northern white-cheeked gibbon</name>
    <name type="synonym">Hylobates leucogenys</name>
    <dbReference type="NCBI Taxonomy" id="61853"/>
    <lineage>
        <taxon>Eukaryota</taxon>
        <taxon>Metazoa</taxon>
        <taxon>Chordata</taxon>
        <taxon>Craniata</taxon>
        <taxon>Vertebrata</taxon>
        <taxon>Euteleostomi</taxon>
        <taxon>Mammalia</taxon>
        <taxon>Eutheria</taxon>
        <taxon>Euarchontoglires</taxon>
        <taxon>Primates</taxon>
        <taxon>Haplorrhini</taxon>
        <taxon>Catarrhini</taxon>
        <taxon>Hylobatidae</taxon>
        <taxon>Nomascus</taxon>
    </lineage>
</organism>
<reference evidence="2" key="2">
    <citation type="submission" date="2025-08" db="UniProtKB">
        <authorList>
            <consortium name="Ensembl"/>
        </authorList>
    </citation>
    <scope>IDENTIFICATION</scope>
</reference>
<protein>
    <submittedName>
        <fullName evidence="2">Uncharacterized protein</fullName>
    </submittedName>
</protein>
<evidence type="ECO:0000313" key="3">
    <source>
        <dbReference type="Proteomes" id="UP000001073"/>
    </source>
</evidence>
<dbReference type="OMA" id="GWDCRRT"/>
<evidence type="ECO:0000256" key="1">
    <source>
        <dbReference type="SAM" id="MobiDB-lite"/>
    </source>
</evidence>
<dbReference type="Ensembl" id="ENSNLET00000003151.2">
    <property type="protein sequence ID" value="ENSNLEP00000002999.2"/>
    <property type="gene ID" value="ENSNLEG00000002454.2"/>
</dbReference>
<keyword evidence="3" id="KW-1185">Reference proteome</keyword>
<dbReference type="Proteomes" id="UP000001073">
    <property type="component" value="Chromosome 25"/>
</dbReference>
<feature type="compositionally biased region" description="Polar residues" evidence="1">
    <location>
        <begin position="226"/>
        <end position="247"/>
    </location>
</feature>
<evidence type="ECO:0000313" key="2">
    <source>
        <dbReference type="Ensembl" id="ENSNLEP00000002999.2"/>
    </source>
</evidence>
<dbReference type="EMBL" id="ADFV01100826">
    <property type="status" value="NOT_ANNOTATED_CDS"/>
    <property type="molecule type" value="Genomic_DNA"/>
</dbReference>
<feature type="region of interest" description="Disordered" evidence="1">
    <location>
        <begin position="213"/>
        <end position="263"/>
    </location>
</feature>
<name>G1QPY2_NOMLE</name>